<dbReference type="PANTHER" id="PTHR23023">
    <property type="entry name" value="DIMETHYLANILINE MONOOXYGENASE"/>
    <property type="match status" value="1"/>
</dbReference>
<dbReference type="InterPro" id="IPR036188">
    <property type="entry name" value="FAD/NAD-bd_sf"/>
</dbReference>
<dbReference type="GO" id="GO:0050661">
    <property type="term" value="F:NADP binding"/>
    <property type="evidence" value="ECO:0007669"/>
    <property type="project" value="InterPro"/>
</dbReference>
<dbReference type="OrthoDB" id="66881at2759"/>
<evidence type="ECO:0000256" key="2">
    <source>
        <dbReference type="ARBA" id="ARBA00009183"/>
    </source>
</evidence>
<sequence>MVFLPQAVLSLLISPFVQRPLQIPSLTQHDIQPSSSSKSIAIIGAGSAGLAALKTFLEVEAQDDWDIVLFEQRRDVGGIWLPDPNPATPPELPETPLYPRLHTNTPVPAMTYPGFPFPPNTPVYPTHPYIKQYHEDYATHFDLYPHIRFNHSVVSSNWVGNSSLGQWNVTVQDHQKQLFTRSFDHIVVASGHNQYPHIPEWRGQDAWLANSPLHSSQRELLHSIWYREPERYTNRSVVVVGGGASGRDMAFQVLGYARETYHVVKNPEEAIPGTIPKPEISHFTASEVVFVDGTSVADIDTVLLGTGYELRMPFLERGHALQVNTTADSNVTYTQGLVTNTRYLFPVHQHIFSLCPNHPVTALSFIGLPLYVSNCPSDIAQSMYAAHVIANPGVLPPREALLRELAEEEERLRSLGLDPYHVGHRILPVATGTQWDYQDALVANLKRWGAIPDDGKPFVEKWRREPRPCLVRSWKRVEALGTQREWLEGVESEDEWADLIHRLNDWQCKWEEDQGEVYLEGLL</sequence>
<dbReference type="InterPro" id="IPR050346">
    <property type="entry name" value="FMO-like"/>
</dbReference>
<keyword evidence="4" id="KW-0274">FAD</keyword>
<keyword evidence="3" id="KW-0285">Flavoprotein</keyword>
<accession>A0A166FI60</accession>
<proteinExistence type="inferred from homology"/>
<dbReference type="AlphaFoldDB" id="A0A166FI60"/>
<gene>
    <name evidence="7" type="ORF">FIBSPDRAFT_831323</name>
</gene>
<dbReference type="EMBL" id="KV417589">
    <property type="protein sequence ID" value="KZP16827.1"/>
    <property type="molecule type" value="Genomic_DNA"/>
</dbReference>
<evidence type="ECO:0000313" key="8">
    <source>
        <dbReference type="Proteomes" id="UP000076532"/>
    </source>
</evidence>
<evidence type="ECO:0000256" key="3">
    <source>
        <dbReference type="ARBA" id="ARBA00022630"/>
    </source>
</evidence>
<organism evidence="7 8">
    <name type="scientific">Athelia psychrophila</name>
    <dbReference type="NCBI Taxonomy" id="1759441"/>
    <lineage>
        <taxon>Eukaryota</taxon>
        <taxon>Fungi</taxon>
        <taxon>Dikarya</taxon>
        <taxon>Basidiomycota</taxon>
        <taxon>Agaricomycotina</taxon>
        <taxon>Agaricomycetes</taxon>
        <taxon>Agaricomycetidae</taxon>
        <taxon>Atheliales</taxon>
        <taxon>Atheliaceae</taxon>
        <taxon>Athelia</taxon>
    </lineage>
</organism>
<dbReference type="Proteomes" id="UP000076532">
    <property type="component" value="Unassembled WGS sequence"/>
</dbReference>
<dbReference type="InterPro" id="IPR020946">
    <property type="entry name" value="Flavin_mOase-like"/>
</dbReference>
<dbReference type="Pfam" id="PF00743">
    <property type="entry name" value="FMO-like"/>
    <property type="match status" value="2"/>
</dbReference>
<evidence type="ECO:0000256" key="1">
    <source>
        <dbReference type="ARBA" id="ARBA00001974"/>
    </source>
</evidence>
<dbReference type="GO" id="GO:0004499">
    <property type="term" value="F:N,N-dimethylaniline monooxygenase activity"/>
    <property type="evidence" value="ECO:0007669"/>
    <property type="project" value="InterPro"/>
</dbReference>
<evidence type="ECO:0000313" key="7">
    <source>
        <dbReference type="EMBL" id="KZP16827.1"/>
    </source>
</evidence>
<dbReference type="Gene3D" id="3.50.50.60">
    <property type="entry name" value="FAD/NAD(P)-binding domain"/>
    <property type="match status" value="2"/>
</dbReference>
<protein>
    <submittedName>
        <fullName evidence="7">FAD/NAD(P)-binding domain-containing protein</fullName>
    </submittedName>
</protein>
<keyword evidence="8" id="KW-1185">Reference proteome</keyword>
<dbReference type="GO" id="GO:0050660">
    <property type="term" value="F:flavin adenine dinucleotide binding"/>
    <property type="evidence" value="ECO:0007669"/>
    <property type="project" value="InterPro"/>
</dbReference>
<name>A0A166FI60_9AGAM</name>
<keyword evidence="6" id="KW-0560">Oxidoreductase</keyword>
<dbReference type="PRINTS" id="PR00370">
    <property type="entry name" value="FMOXYGENASE"/>
</dbReference>
<dbReference type="SUPFAM" id="SSF51905">
    <property type="entry name" value="FAD/NAD(P)-binding domain"/>
    <property type="match status" value="1"/>
</dbReference>
<dbReference type="FunFam" id="3.50.50.60:FF:000023">
    <property type="entry name" value="Dimethylaniline monooxygenase [N-oxide-forming]"/>
    <property type="match status" value="1"/>
</dbReference>
<keyword evidence="5" id="KW-0521">NADP</keyword>
<dbReference type="STRING" id="436010.A0A166FI60"/>
<evidence type="ECO:0000256" key="6">
    <source>
        <dbReference type="ARBA" id="ARBA00023002"/>
    </source>
</evidence>
<evidence type="ECO:0000256" key="5">
    <source>
        <dbReference type="ARBA" id="ARBA00022857"/>
    </source>
</evidence>
<comment type="similarity">
    <text evidence="2">Belongs to the FMO family.</text>
</comment>
<evidence type="ECO:0000256" key="4">
    <source>
        <dbReference type="ARBA" id="ARBA00022827"/>
    </source>
</evidence>
<reference evidence="7 8" key="1">
    <citation type="journal article" date="2016" name="Mol. Biol. Evol.">
        <title>Comparative Genomics of Early-Diverging Mushroom-Forming Fungi Provides Insights into the Origins of Lignocellulose Decay Capabilities.</title>
        <authorList>
            <person name="Nagy L.G."/>
            <person name="Riley R."/>
            <person name="Tritt A."/>
            <person name="Adam C."/>
            <person name="Daum C."/>
            <person name="Floudas D."/>
            <person name="Sun H."/>
            <person name="Yadav J.S."/>
            <person name="Pangilinan J."/>
            <person name="Larsson K.H."/>
            <person name="Matsuura K."/>
            <person name="Barry K."/>
            <person name="Labutti K."/>
            <person name="Kuo R."/>
            <person name="Ohm R.A."/>
            <person name="Bhattacharya S.S."/>
            <person name="Shirouzu T."/>
            <person name="Yoshinaga Y."/>
            <person name="Martin F.M."/>
            <person name="Grigoriev I.V."/>
            <person name="Hibbett D.S."/>
        </authorList>
    </citation>
    <scope>NUCLEOTIDE SEQUENCE [LARGE SCALE GENOMIC DNA]</scope>
    <source>
        <strain evidence="7 8">CBS 109695</strain>
    </source>
</reference>
<dbReference type="InterPro" id="IPR000960">
    <property type="entry name" value="Flavin_mOase"/>
</dbReference>
<comment type="cofactor">
    <cofactor evidence="1">
        <name>FAD</name>
        <dbReference type="ChEBI" id="CHEBI:57692"/>
    </cofactor>
</comment>